<name>A0ABM5KM30_DIAVI</name>
<keyword evidence="2" id="KW-1185">Reference proteome</keyword>
<dbReference type="RefSeq" id="XP_050511254.1">
    <property type="nucleotide sequence ID" value="XM_050655297.1"/>
</dbReference>
<dbReference type="EnsemblMetazoa" id="XM_050655297.1">
    <property type="protein sequence ID" value="XP_050511254.1"/>
    <property type="gene ID" value="LOC126887663"/>
</dbReference>
<proteinExistence type="predicted"/>
<evidence type="ECO:0000313" key="1">
    <source>
        <dbReference type="EnsemblMetazoa" id="XP_050511254.1"/>
    </source>
</evidence>
<reference evidence="1" key="1">
    <citation type="submission" date="2025-05" db="UniProtKB">
        <authorList>
            <consortium name="EnsemblMetazoa"/>
        </authorList>
    </citation>
    <scope>IDENTIFICATION</scope>
</reference>
<organism evidence="1 2">
    <name type="scientific">Diabrotica virgifera virgifera</name>
    <name type="common">western corn rootworm</name>
    <dbReference type="NCBI Taxonomy" id="50390"/>
    <lineage>
        <taxon>Eukaryota</taxon>
        <taxon>Metazoa</taxon>
        <taxon>Ecdysozoa</taxon>
        <taxon>Arthropoda</taxon>
        <taxon>Hexapoda</taxon>
        <taxon>Insecta</taxon>
        <taxon>Pterygota</taxon>
        <taxon>Neoptera</taxon>
        <taxon>Endopterygota</taxon>
        <taxon>Coleoptera</taxon>
        <taxon>Polyphaga</taxon>
        <taxon>Cucujiformia</taxon>
        <taxon>Chrysomeloidea</taxon>
        <taxon>Chrysomelidae</taxon>
        <taxon>Galerucinae</taxon>
        <taxon>Diabroticina</taxon>
        <taxon>Diabroticites</taxon>
        <taxon>Diabrotica</taxon>
    </lineage>
</organism>
<evidence type="ECO:0000313" key="2">
    <source>
        <dbReference type="Proteomes" id="UP001652700"/>
    </source>
</evidence>
<accession>A0ABM5KM30</accession>
<dbReference type="GeneID" id="126887663"/>
<sequence length="103" mass="12307">MLRERYLLKLKIIGDLDPYAIQSELDFTVKCSPSSYYYRYLHIWWSLICHSCYSKQQMKAYKSLQAHKYFTAGFVLNGVKIVNDFLISILLSERYAFILFIHH</sequence>
<protein>
    <submittedName>
        <fullName evidence="1">Uncharacterized protein</fullName>
    </submittedName>
</protein>
<dbReference type="Proteomes" id="UP001652700">
    <property type="component" value="Unplaced"/>
</dbReference>